<evidence type="ECO:0000256" key="4">
    <source>
        <dbReference type="ARBA" id="ARBA00022755"/>
    </source>
</evidence>
<dbReference type="InterPro" id="IPR002695">
    <property type="entry name" value="PurH-like"/>
</dbReference>
<dbReference type="PANTHER" id="PTHR11692:SF0">
    <property type="entry name" value="BIFUNCTIONAL PURINE BIOSYNTHESIS PROTEIN ATIC"/>
    <property type="match status" value="1"/>
</dbReference>
<dbReference type="GO" id="GO:0004643">
    <property type="term" value="F:phosphoribosylaminoimidazolecarboxamide formyltransferase activity"/>
    <property type="evidence" value="ECO:0007669"/>
    <property type="project" value="UniProtKB-EC"/>
</dbReference>
<evidence type="ECO:0000256" key="3">
    <source>
        <dbReference type="ARBA" id="ARBA00022679"/>
    </source>
</evidence>
<dbReference type="InterPro" id="IPR036914">
    <property type="entry name" value="MGS-like_dom_sf"/>
</dbReference>
<comment type="catalytic activity">
    <reaction evidence="10">
        <text>IMP + H2O = 5-formamido-1-(5-phospho-D-ribosyl)imidazole-4-carboxamide</text>
        <dbReference type="Rhea" id="RHEA:18445"/>
        <dbReference type="ChEBI" id="CHEBI:15377"/>
        <dbReference type="ChEBI" id="CHEBI:58053"/>
        <dbReference type="ChEBI" id="CHEBI:58467"/>
        <dbReference type="EC" id="3.5.4.10"/>
    </reaction>
    <physiologicalReaction direction="right-to-left" evidence="10">
        <dbReference type="Rhea" id="RHEA:18447"/>
    </physiologicalReaction>
</comment>
<dbReference type="WBParaSite" id="ALUE_0000465301-mRNA-1">
    <property type="protein sequence ID" value="ALUE_0000465301-mRNA-1"/>
    <property type="gene ID" value="ALUE_0000465301"/>
</dbReference>
<dbReference type="PROSITE" id="PS51855">
    <property type="entry name" value="MGS"/>
    <property type="match status" value="1"/>
</dbReference>
<dbReference type="SMART" id="SM00851">
    <property type="entry name" value="MGS"/>
    <property type="match status" value="1"/>
</dbReference>
<evidence type="ECO:0000256" key="7">
    <source>
        <dbReference type="ARBA" id="ARBA00032307"/>
    </source>
</evidence>
<evidence type="ECO:0000313" key="13">
    <source>
        <dbReference type="WBParaSite" id="ALUE_0000465301-mRNA-1"/>
    </source>
</evidence>
<dbReference type="Gene3D" id="3.40.50.1380">
    <property type="entry name" value="Methylglyoxal synthase-like domain"/>
    <property type="match status" value="1"/>
</dbReference>
<name>A0A0M3HR16_ASCLU</name>
<feature type="domain" description="MGS-like" evidence="11">
    <location>
        <begin position="3"/>
        <end position="151"/>
    </location>
</feature>
<proteinExistence type="predicted"/>
<dbReference type="SUPFAM" id="SSF52335">
    <property type="entry name" value="Methylglyoxal synthase-like"/>
    <property type="match status" value="1"/>
</dbReference>
<evidence type="ECO:0000256" key="1">
    <source>
        <dbReference type="ARBA" id="ARBA00000945"/>
    </source>
</evidence>
<reference evidence="13" key="1">
    <citation type="submission" date="2017-02" db="UniProtKB">
        <authorList>
            <consortium name="WormBaseParasite"/>
        </authorList>
    </citation>
    <scope>IDENTIFICATION</scope>
</reference>
<evidence type="ECO:0000256" key="5">
    <source>
        <dbReference type="ARBA" id="ARBA00022801"/>
    </source>
</evidence>
<keyword evidence="4" id="KW-0658">Purine biosynthesis</keyword>
<dbReference type="Pfam" id="PF02142">
    <property type="entry name" value="MGS"/>
    <property type="match status" value="1"/>
</dbReference>
<dbReference type="AlphaFoldDB" id="A0A0M3HR16"/>
<dbReference type="GO" id="GO:0003937">
    <property type="term" value="F:IMP cyclohydrolase activity"/>
    <property type="evidence" value="ECO:0007669"/>
    <property type="project" value="UniProtKB-EC"/>
</dbReference>
<evidence type="ECO:0000256" key="10">
    <source>
        <dbReference type="ARBA" id="ARBA00048341"/>
    </source>
</evidence>
<evidence type="ECO:0000259" key="11">
    <source>
        <dbReference type="PROSITE" id="PS51855"/>
    </source>
</evidence>
<evidence type="ECO:0000256" key="6">
    <source>
        <dbReference type="ARBA" id="ARBA00023268"/>
    </source>
</evidence>
<dbReference type="GO" id="GO:0005829">
    <property type="term" value="C:cytosol"/>
    <property type="evidence" value="ECO:0007669"/>
    <property type="project" value="TreeGrafter"/>
</dbReference>
<evidence type="ECO:0000256" key="2">
    <source>
        <dbReference type="ARBA" id="ARBA00017905"/>
    </source>
</evidence>
<dbReference type="Proteomes" id="UP000036681">
    <property type="component" value="Unplaced"/>
</dbReference>
<dbReference type="PANTHER" id="PTHR11692">
    <property type="entry name" value="BIFUNCTIONAL PURINE BIOSYNTHESIS PROTEIN PURH"/>
    <property type="match status" value="1"/>
</dbReference>
<dbReference type="GO" id="GO:0006189">
    <property type="term" value="P:'de novo' IMP biosynthetic process"/>
    <property type="evidence" value="ECO:0007669"/>
    <property type="project" value="TreeGrafter"/>
</dbReference>
<dbReference type="FunFam" id="3.40.50.1380:FF:000001">
    <property type="entry name" value="Bifunctional purine biosynthesis protein PurH"/>
    <property type="match status" value="1"/>
</dbReference>
<keyword evidence="5" id="KW-0378">Hydrolase</keyword>
<dbReference type="InterPro" id="IPR011607">
    <property type="entry name" value="MGS-like_dom"/>
</dbReference>
<keyword evidence="6" id="KW-0511">Multifunctional enzyme</keyword>
<evidence type="ECO:0000313" key="12">
    <source>
        <dbReference type="Proteomes" id="UP000036681"/>
    </source>
</evidence>
<comment type="subunit">
    <text evidence="8">Homodimer. Associates with internalized INSR complexes on Golgi/endosomal membranes. Interacts with INSR; ATIC together with PRKAA2/AMPK2 and HACD3/PTPLAD1 is proposed to be part of a signaling network regulating INSR autophosphorylation and endocytosis.</text>
</comment>
<evidence type="ECO:0000256" key="8">
    <source>
        <dbReference type="ARBA" id="ARBA00046691"/>
    </source>
</evidence>
<sequence length="183" mass="19692">MSNSAPSAADIALLSVSDKRGLVDFAQKLQEVGLDLVASGGTSKLLKENGVAIRDVSEMTSFREMLGGRVKTLHPAVHAGILARDTDSDIADLKASHFKKVAIVVCNLYPFVATVSKSDCTLDDAIENIDIGGVTLLRAAAKNFQRVTVVCDPNDYGIVAHQVGTYSVRELHICSLCFFYLYV</sequence>
<comment type="catalytic activity">
    <reaction evidence="9">
        <text>(6R)-10-formyltetrahydrofolate + 5-amino-1-(5-phospho-beta-D-ribosyl)imidazole-4-carboxamide = 5-formamido-1-(5-phospho-D-ribosyl)imidazole-4-carboxamide + (6S)-5,6,7,8-tetrahydrofolate</text>
        <dbReference type="Rhea" id="RHEA:22192"/>
        <dbReference type="ChEBI" id="CHEBI:57453"/>
        <dbReference type="ChEBI" id="CHEBI:58467"/>
        <dbReference type="ChEBI" id="CHEBI:58475"/>
        <dbReference type="ChEBI" id="CHEBI:195366"/>
        <dbReference type="EC" id="2.1.2.3"/>
    </reaction>
    <physiologicalReaction direction="left-to-right" evidence="9">
        <dbReference type="Rhea" id="RHEA:22193"/>
    </physiologicalReaction>
</comment>
<protein>
    <recommendedName>
        <fullName evidence="2">Bifunctional purine biosynthesis protein ATIC</fullName>
    </recommendedName>
    <alternativeName>
        <fullName evidence="7">AICAR transformylase/inosine monophosphate cyclohydrolase</fullName>
    </alternativeName>
</protein>
<accession>A0A0M3HR16</accession>
<organism evidence="12 13">
    <name type="scientific">Ascaris lumbricoides</name>
    <name type="common">Giant roundworm</name>
    <dbReference type="NCBI Taxonomy" id="6252"/>
    <lineage>
        <taxon>Eukaryota</taxon>
        <taxon>Metazoa</taxon>
        <taxon>Ecdysozoa</taxon>
        <taxon>Nematoda</taxon>
        <taxon>Chromadorea</taxon>
        <taxon>Rhabditida</taxon>
        <taxon>Spirurina</taxon>
        <taxon>Ascaridomorpha</taxon>
        <taxon>Ascaridoidea</taxon>
        <taxon>Ascarididae</taxon>
        <taxon>Ascaris</taxon>
    </lineage>
</organism>
<keyword evidence="12" id="KW-1185">Reference proteome</keyword>
<comment type="catalytic activity">
    <reaction evidence="1">
        <text>10-formyldihydrofolate + 5-amino-1-(5-phospho-beta-D-ribosyl)imidazole-4-carboxamide = 5-formamido-1-(5-phospho-D-ribosyl)imidazole-4-carboxamide + 7,8-dihydrofolate</text>
        <dbReference type="Rhea" id="RHEA:59144"/>
        <dbReference type="ChEBI" id="CHEBI:57451"/>
        <dbReference type="ChEBI" id="CHEBI:57452"/>
        <dbReference type="ChEBI" id="CHEBI:58467"/>
        <dbReference type="ChEBI" id="CHEBI:58475"/>
    </reaction>
    <physiologicalReaction direction="left-to-right" evidence="1">
        <dbReference type="Rhea" id="RHEA:59145"/>
    </physiologicalReaction>
</comment>
<keyword evidence="3" id="KW-0808">Transferase</keyword>
<evidence type="ECO:0000256" key="9">
    <source>
        <dbReference type="ARBA" id="ARBA00047515"/>
    </source>
</evidence>
<dbReference type="CDD" id="cd01421">
    <property type="entry name" value="IMPCH"/>
    <property type="match status" value="1"/>
</dbReference>